<feature type="compositionally biased region" description="Acidic residues" evidence="4">
    <location>
        <begin position="54"/>
        <end position="64"/>
    </location>
</feature>
<feature type="domain" description="SpaA-like prealbumin fold" evidence="7">
    <location>
        <begin position="2418"/>
        <end position="2500"/>
    </location>
</feature>
<feature type="domain" description="SpaA-like prealbumin fold" evidence="7">
    <location>
        <begin position="3037"/>
        <end position="3113"/>
    </location>
</feature>
<keyword evidence="5" id="KW-0812">Transmembrane</keyword>
<protein>
    <submittedName>
        <fullName evidence="8">DUF11 domain-containing protein</fullName>
    </submittedName>
</protein>
<evidence type="ECO:0000256" key="2">
    <source>
        <dbReference type="ARBA" id="ARBA00022525"/>
    </source>
</evidence>
<feature type="domain" description="SpaA-like prealbumin fold" evidence="7">
    <location>
        <begin position="3125"/>
        <end position="3210"/>
    </location>
</feature>
<evidence type="ECO:0000259" key="7">
    <source>
        <dbReference type="Pfam" id="PF17802"/>
    </source>
</evidence>
<reference evidence="8 9" key="1">
    <citation type="submission" date="2021-06" db="EMBL/GenBank/DDBJ databases">
        <authorList>
            <person name="Sun Q."/>
            <person name="Li D."/>
        </authorList>
    </citation>
    <scope>NUCLEOTIDE SEQUENCE [LARGE SCALE GENOMIC DNA]</scope>
    <source>
        <strain evidence="8 9">N19</strain>
    </source>
</reference>
<keyword evidence="9" id="KW-1185">Reference proteome</keyword>
<feature type="domain" description="SpaA-like prealbumin fold" evidence="7">
    <location>
        <begin position="3302"/>
        <end position="3378"/>
    </location>
</feature>
<dbReference type="Pfam" id="PF17802">
    <property type="entry name" value="SpaA"/>
    <property type="match status" value="15"/>
</dbReference>
<feature type="domain" description="SpaA-like prealbumin fold" evidence="7">
    <location>
        <begin position="2860"/>
        <end position="2945"/>
    </location>
</feature>
<feature type="domain" description="SpaA-like prealbumin fold" evidence="7">
    <location>
        <begin position="1942"/>
        <end position="2026"/>
    </location>
</feature>
<feature type="domain" description="SpaA-like prealbumin fold" evidence="7">
    <location>
        <begin position="2772"/>
        <end position="2848"/>
    </location>
</feature>
<dbReference type="InterPro" id="IPR041033">
    <property type="entry name" value="SpaA_PFL_dom_1"/>
</dbReference>
<dbReference type="EMBL" id="JAHLOQ010000018">
    <property type="protein sequence ID" value="MBU5336335.1"/>
    <property type="molecule type" value="Genomic_DNA"/>
</dbReference>
<feature type="domain" description="SpaA-like prealbumin fold" evidence="7">
    <location>
        <begin position="2507"/>
        <end position="2583"/>
    </location>
</feature>
<gene>
    <name evidence="8" type="ORF">KQI20_07765</name>
</gene>
<keyword evidence="5" id="KW-0472">Membrane</keyword>
<evidence type="ECO:0000313" key="8">
    <source>
        <dbReference type="EMBL" id="MBU5336335.1"/>
    </source>
</evidence>
<feature type="region of interest" description="Disordered" evidence="4">
    <location>
        <begin position="45"/>
        <end position="125"/>
    </location>
</feature>
<name>A0ABS6DX59_9FIRM</name>
<feature type="domain" description="DUF11" evidence="6">
    <location>
        <begin position="588"/>
        <end position="684"/>
    </location>
</feature>
<dbReference type="RefSeq" id="WP_216569459.1">
    <property type="nucleotide sequence ID" value="NZ_JAHLOQ010000018.1"/>
</dbReference>
<evidence type="ECO:0000256" key="1">
    <source>
        <dbReference type="ARBA" id="ARBA00007257"/>
    </source>
</evidence>
<comment type="similarity">
    <text evidence="1">Belongs to the serine-aspartate repeat-containing protein (SDr) family.</text>
</comment>
<feature type="compositionally biased region" description="Acidic residues" evidence="4">
    <location>
        <begin position="3688"/>
        <end position="3710"/>
    </location>
</feature>
<feature type="domain" description="SpaA-like prealbumin fold" evidence="7">
    <location>
        <begin position="3390"/>
        <end position="3474"/>
    </location>
</feature>
<keyword evidence="3" id="KW-0732">Signal</keyword>
<evidence type="ECO:0000256" key="5">
    <source>
        <dbReference type="SAM" id="Phobius"/>
    </source>
</evidence>
<dbReference type="InterPro" id="IPR047589">
    <property type="entry name" value="DUF11_rpt"/>
</dbReference>
<feature type="compositionally biased region" description="Low complexity" evidence="4">
    <location>
        <begin position="3742"/>
        <end position="3751"/>
    </location>
</feature>
<feature type="compositionally biased region" description="Basic and acidic residues" evidence="4">
    <location>
        <begin position="100"/>
        <end position="112"/>
    </location>
</feature>
<dbReference type="NCBIfam" id="TIGR01451">
    <property type="entry name" value="B_ant_repeat"/>
    <property type="match status" value="3"/>
</dbReference>
<evidence type="ECO:0000259" key="6">
    <source>
        <dbReference type="Pfam" id="PF01345"/>
    </source>
</evidence>
<evidence type="ECO:0000313" key="9">
    <source>
        <dbReference type="Proteomes" id="UP001196301"/>
    </source>
</evidence>
<feature type="domain" description="SpaA-like prealbumin fold" evidence="7">
    <location>
        <begin position="2683"/>
        <end position="2765"/>
    </location>
</feature>
<sequence>MNTHLYRIFKKVIAVVLALLLISADTLQYVYASVGEYQQQEVISQNVSSQENIDNNEETSDDQNEGIAEEKNPNSSGSTIEDNAASDKVTSDKNIIQEESSDKDSTKNEKNEQSTMTSDISEDVNQELVVKVGQESNMSNREISVSTGQTTRIHVTATGSNSNIRGNYKIRMEIDNPNVILSDFQKSDGTIQNEITLDGIKLKLVTGQDGKRYIISELTQGSTDQFDFQMIFKNGVTNDGEKVVIKTDILDSNDNVITDKVADEKSIISDLIVTAKASFSWNKVSKTTNKQSVDRDNSGNIKDESIVYNIKATSNNKGYVGKIFTKEYTITDELELPSSINLPSGEVNSSNGVLTIGGKKILEVSEKDAKITVEGKKIKITHTRQNSDNPDSEIKEPDMQVILYTSNLIADKTQKEETITNKVSFEAKPVVGASKETSDDTVSTTVPATSPNITAKKSSEIVEKSGSDVEVGDTIKYEITVKNDGSAESDKFVVEDKIPTNTQAINQEQWTEGYILENNIVKWEVSGVKPGAQKTYIFYVKVTDCDSGTLIKNTATVNNKETNETTNKVVKKSSKISLNKYANDSYKTFKDGDTITYTVEVYNNGELDSEEQTIVDIMPTGLVPEYNKDTNTIESGDFTGTVKYNELTKSYTITWNIGSVKSGSKVDLKYNAKVVAANLPDGLITGEEKTIDLKNQVTNNNGEKAETTVKVGIEGYKIGVDKKSSSDDIREGQSVTYTLKISNTGKESTTIDVKDILPTDKDGNVIDWWKIDGDNITVTTSGDLDGYSLTLKDGILMWKDVTLEPGQTLNQTVILTYPQDDIFKSLFNINGHNSIVNTLKVGEQENKTYQTPKDVDLKINKSIDKDSVQIGSNDDVTFTIDGFSNTSKKSLKNVTVKDDFSTWNGVNSKFKLKEITTGSYEGINSYSIEVVFNDYSTKTIQIDNPSQISKLSSLIDNKSVVDIKSITFNFGDIGTDFNVVEGITVVATPKSSDEIDTGVVVNTAVLNFNNTQISDDATVELTYPDTKVTKEAYVNGQLADNKTNPISVGDKVTFKIKYTNNTGKDINHSDISFMDNFTNNNIIDKSKKLTVVAKQTDSNGKTVTENPLVLNGGANWYYMNFSFASGILKNGETIELAFDAITTSEYSKATESVEEGSTDYRLHNTIELKIKNNVVAKGETDFYYPAIKNNIWTQKGIKSIGKYTRNSKESVDGWYSVNSNSLYSYGSEQNAVVYTYVIYNDANSGDNLPLKKAVDILPNGFKYIAMGKDSNAFYNVSASNKITTVNYASDINLPQGVVLDGGIVVNAAYDNNQIVFTFNEGAELQPGHAIAFTYLCEIDNEKTDLSSVNKIAFSYDTTENEAPGNDVKVSFSTNTDKSPKNDGTCNILNKNYGHIYGGENQTWYESDVTIKKVAILPGVSKKLDGFYNAGSDELHEVDENSKISIKSSLKWTIKVSNNGNNYDSEDMTNYTVIDTLPHPYTLSKNSKHNQSITIYNKDGSKKFTFDISNLLTTSTKTDSNGDEVQVLTWKLEDETYTIPSGGYAEITFISANDSNTANYGTYVNNVALVPSQSFTKDSVTEGNVTEIEVDGEKKTVIENQATAHIFGNYATYSFKQISDLSGYDTVLEEDKTGNGYGDNHANGYGYKSNDNTVVSSGKGEKVGYTLYVKSNSEGDIYNLTLIDKLPHVGDVGTVNLDSPRNSEFTVYLANKPNFKVDILDENRNYESTVDTSQYSIDYSSKISYTNEDWDSNTTWDTSYNQDIHKSLRLTFKNGFKLKQGQIVRVYFEGIIGDDAIPGEIAWNSFGYLYSTKNSFNEDVTLIAEPAKVGVSIPGTIESAQISVTKVDEENTNKILAGAEFGVYSDKECTNLVTKITTTSNGDDLSSKLLLQTYYIKEINAPEGYVMDDTVYTVKLTKKDTIVKVQKDSTGYVTNKRDKIKTKLKISKKDIVTSEELPGATLQIIDKSTGKVIEEWVSTTKPHEIDTLEPGEYTLIEKSAPDGYLIAESIDFTVKATSEIQKVEMFDAKDVSLFVKKTLINENMFDEKEQFDIVITGEFSDGSKEKTIKFTKEDAINGTIKKVENVVYGNTYEIVENNSDSYNVAITGNGQVMVNNKDQLVEVVNSKRLSGILAVTKVVENINTVADDDVFTLIVSGKFSNGTNSKEINVTKEQLNKQIVVEDTIYGETYTLSEVNNENYNIVYNNQSVTLDGSLQIKLLSVTNERKDAGKLFVVKKLVDNATISDTDKFIVTVKGRFSDVEGETIKKFTFDNSNIGQAQEVPGVIYGNTYEVSEKETGNRYTIDSIENASVTIGSEDITSTVLNKKTSSKVKISKSDITTSKPLKGATLQVIDKVTNEVLEEWTTTEEDYEIDELPVGEYILREISAPDGYIRAEDVEFTVSEGGKIYKVEMKDDYTKVEITKKDLETKEILEGAKLQLLDSEGKVVAEFTSENKAYEMTKLPVGEYTLREVKAPKGYNLAEDVKVVIEETGKVQEFSIYDVEKTNNVPISKQDITTGEEIKGAKLELLNSKGEVIESWTSTDKPHVVNNLKAGTYKIRETKAPAGYLVAEEVEFTIDSEGNITGSTIMKDDYTKVEITKLDITDGQPVIGAKLQVIDKVTNEVVEEWTTTGEAHKIDRLPTGEYILREIQAPAGYIRAEDVEFRVDETGEIQKVEMKDDYTKVEITKKDLETKEILEGAKLQLLDSEGKVVAEFTSENKAYEMTKLPVGEYTLHEVKAPKGYNLAEDVKVVIEETGKVQEFSIYDVEKTNNVPISKQDITTGEEIKGAKLELLNSKGEVIESWISTDKPHVVNNLKAGTYKIRETKAPAGYLLAEEVEFTIDSEGNITGSTIMKDDYTKVEITKSDITDGQPVIGAKLQVIEKTTGKVVEEWTTTEEAHKIDRLPTGEYILREITAPAGYIRAEDVEFKVDETGEIQKVEMKDDYTKVEITKKDLETKEILEGAKLQLLDSEGKVVAEFTSENKAYEMTKLPVGEYTLHEVKAPKGYNLAEDVKVVIEETGKVQEFSIYDVEKTNNVPISKQDITTGEEIKGAKLELLNSKGEVIESWTSTDKPHVVNNLKAGTYKIRETKAPAGYLIAEEVEFTIDSEGNITGSTIMKDDYTKVEITKSDITDGQPVIGAKLQVIEKATGKVVEEWKTTEEAHKIDRLPTGEYILREITAPAGYIRAEDVEFKVDETGEIQKVEMKDDYTKVEITKKDLETKEILEGAKLQLLDSEGKVVAEFTSENKAYEMTKLPVGEYTLHEVKAPKGYNLAEDVKVVIEETGKVQEFSIYDVEKTNNVPISKQDITTGEEIKGAKLELLNSKGEVIESWTSTDKPHVVNNLKAGTYKIRETKAPAGYLLAEEVEFTIDSEGNITGSTIMKDDYTKVDISKKDIVTKEELPGATLQVKDSNGNIIEEWVSSTEPHRINRLPMGDYILVEKQAPNGYLIAEEVKFTVTETGEIQKVEMFDAKKVSLYIKKDVSNIEKLNGNEEFTIKVSGEFADGTTEKYIKFAYDELGKEKPVIDVIYGNKYKISEPQHDGYTVKIDKESVILMESKELVTVINTLDIPDIPEKPDNPGTPEEPGKPDTPDTPGNPGEPEKPDNPGNPEEPEKPDTPDNPGSPEEPEQPDTPNNPGSPEGPEEPDTPGNPGNPEEPEKPDTPGNPGNPEEPEKPDTPDNPGQPDEPEEPDTPDNPESPEEPEEPDTPDNPGNPEEPEKPDTPNNPGSPEKPGQPDAPSNPNSPNNPSKSDDLKDGDDVQTGDSSLTNEVAIGAIALIALVVLWINDKRRRNL</sequence>
<keyword evidence="5" id="KW-1133">Transmembrane helix</keyword>
<comment type="caution">
    <text evidence="8">The sequence shown here is derived from an EMBL/GenBank/DDBJ whole genome shotgun (WGS) entry which is preliminary data.</text>
</comment>
<dbReference type="InterPro" id="IPR001434">
    <property type="entry name" value="OmcB-like_DUF11"/>
</dbReference>
<feature type="domain" description="DUF11" evidence="6">
    <location>
        <begin position="467"/>
        <end position="567"/>
    </location>
</feature>
<dbReference type="Proteomes" id="UP001196301">
    <property type="component" value="Unassembled WGS sequence"/>
</dbReference>
<dbReference type="PANTHER" id="PTHR36108">
    <property type="entry name" value="COLOSSIN-B-RELATED"/>
    <property type="match status" value="1"/>
</dbReference>
<feature type="domain" description="SpaA-like prealbumin fold" evidence="7">
    <location>
        <begin position="1840"/>
        <end position="1925"/>
    </location>
</feature>
<feature type="domain" description="SpaA-like prealbumin fold" evidence="7">
    <location>
        <begin position="3213"/>
        <end position="3295"/>
    </location>
</feature>
<keyword evidence="2" id="KW-0964">Secreted</keyword>
<organism evidence="8 9">
    <name type="scientific">Intestinibacter bartlettii</name>
    <dbReference type="NCBI Taxonomy" id="261299"/>
    <lineage>
        <taxon>Bacteria</taxon>
        <taxon>Bacillati</taxon>
        <taxon>Bacillota</taxon>
        <taxon>Clostridia</taxon>
        <taxon>Peptostreptococcales</taxon>
        <taxon>Peptostreptococcaceae</taxon>
        <taxon>Intestinibacter</taxon>
    </lineage>
</organism>
<evidence type="ECO:0000256" key="4">
    <source>
        <dbReference type="SAM" id="MobiDB-lite"/>
    </source>
</evidence>
<feature type="domain" description="SpaA-like prealbumin fold" evidence="7">
    <location>
        <begin position="2330"/>
        <end position="2415"/>
    </location>
</feature>
<feature type="domain" description="SpaA-like prealbumin fold" evidence="7">
    <location>
        <begin position="2595"/>
        <end position="2680"/>
    </location>
</feature>
<feature type="region of interest" description="Disordered" evidence="4">
    <location>
        <begin position="3570"/>
        <end position="3767"/>
    </location>
</feature>
<proteinExistence type="inferred from homology"/>
<feature type="transmembrane region" description="Helical" evidence="5">
    <location>
        <begin position="3773"/>
        <end position="3789"/>
    </location>
</feature>
<evidence type="ECO:0000256" key="3">
    <source>
        <dbReference type="ARBA" id="ARBA00022729"/>
    </source>
</evidence>
<feature type="domain" description="SpaA-like prealbumin fold" evidence="7">
    <location>
        <begin position="2948"/>
        <end position="3030"/>
    </location>
</feature>
<dbReference type="Pfam" id="PF01345">
    <property type="entry name" value="DUF11"/>
    <property type="match status" value="2"/>
</dbReference>
<dbReference type="PANTHER" id="PTHR36108:SF13">
    <property type="entry name" value="COLOSSIN-B-RELATED"/>
    <property type="match status" value="1"/>
</dbReference>
<accession>A0ABS6DX59</accession>